<sequence length="30" mass="3381">MQISGEPACLLPCFLTRRSRQGKERGLVAY</sequence>
<gene>
    <name evidence="1" type="ORF">E2C01_076932</name>
</gene>
<dbReference type="EMBL" id="VSRR010059286">
    <property type="protein sequence ID" value="MPC82275.1"/>
    <property type="molecule type" value="Genomic_DNA"/>
</dbReference>
<comment type="caution">
    <text evidence="1">The sequence shown here is derived from an EMBL/GenBank/DDBJ whole genome shotgun (WGS) entry which is preliminary data.</text>
</comment>
<dbReference type="AlphaFoldDB" id="A0A5B7IIZ3"/>
<organism evidence="1 2">
    <name type="scientific">Portunus trituberculatus</name>
    <name type="common">Swimming crab</name>
    <name type="synonym">Neptunus trituberculatus</name>
    <dbReference type="NCBI Taxonomy" id="210409"/>
    <lineage>
        <taxon>Eukaryota</taxon>
        <taxon>Metazoa</taxon>
        <taxon>Ecdysozoa</taxon>
        <taxon>Arthropoda</taxon>
        <taxon>Crustacea</taxon>
        <taxon>Multicrustacea</taxon>
        <taxon>Malacostraca</taxon>
        <taxon>Eumalacostraca</taxon>
        <taxon>Eucarida</taxon>
        <taxon>Decapoda</taxon>
        <taxon>Pleocyemata</taxon>
        <taxon>Brachyura</taxon>
        <taxon>Eubrachyura</taxon>
        <taxon>Portunoidea</taxon>
        <taxon>Portunidae</taxon>
        <taxon>Portuninae</taxon>
        <taxon>Portunus</taxon>
    </lineage>
</organism>
<evidence type="ECO:0000313" key="1">
    <source>
        <dbReference type="EMBL" id="MPC82275.1"/>
    </source>
</evidence>
<name>A0A5B7IIZ3_PORTR</name>
<protein>
    <submittedName>
        <fullName evidence="1">Uncharacterized protein</fullName>
    </submittedName>
</protein>
<proteinExistence type="predicted"/>
<dbReference type="Proteomes" id="UP000324222">
    <property type="component" value="Unassembled WGS sequence"/>
</dbReference>
<reference evidence="1 2" key="1">
    <citation type="submission" date="2019-05" db="EMBL/GenBank/DDBJ databases">
        <title>Another draft genome of Portunus trituberculatus and its Hox gene families provides insights of decapod evolution.</title>
        <authorList>
            <person name="Jeong J.-H."/>
            <person name="Song I."/>
            <person name="Kim S."/>
            <person name="Choi T."/>
            <person name="Kim D."/>
            <person name="Ryu S."/>
            <person name="Kim W."/>
        </authorList>
    </citation>
    <scope>NUCLEOTIDE SEQUENCE [LARGE SCALE GENOMIC DNA]</scope>
    <source>
        <tissue evidence="1">Muscle</tissue>
    </source>
</reference>
<keyword evidence="2" id="KW-1185">Reference proteome</keyword>
<accession>A0A5B7IIZ3</accession>
<evidence type="ECO:0000313" key="2">
    <source>
        <dbReference type="Proteomes" id="UP000324222"/>
    </source>
</evidence>